<organism evidence="2 3">
    <name type="scientific">Cochliobolus sativus</name>
    <name type="common">Common root rot and spot blotch fungus</name>
    <name type="synonym">Bipolaris sorokiniana</name>
    <dbReference type="NCBI Taxonomy" id="45130"/>
    <lineage>
        <taxon>Eukaryota</taxon>
        <taxon>Fungi</taxon>
        <taxon>Dikarya</taxon>
        <taxon>Ascomycota</taxon>
        <taxon>Pezizomycotina</taxon>
        <taxon>Dothideomycetes</taxon>
        <taxon>Pleosporomycetidae</taxon>
        <taxon>Pleosporales</taxon>
        <taxon>Pleosporineae</taxon>
        <taxon>Pleosporaceae</taxon>
        <taxon>Bipolaris</taxon>
    </lineage>
</organism>
<proteinExistence type="predicted"/>
<sequence length="456" mass="50923">MPDLKVWFTRAYWTFAGLGILWAVFLGALVSPRFQRQRVVGIGVVERHGDGEEKEIWTNNDSALYAHKLHTGFWSNVSNPEEFGFAKGQVQPFWLTTFDNEKLFCWHVLPLDVYLENEHELSTAAAVGQVVEELKGTVGEKLMSRDVDTRIVINFHGNAGHIAQGYRPSTYRSISGIPRTHLLTCDYRGFGHSTLNNPPHIPTETGIITDAISLASYVTHDLSHPMSRTVLLGQSLGTAVTAATALYYTDPTSPLLPSSLATLQPPKPAKESFAGIILVAPFRTLPLLLQHYRIAGIFPILKPLQPYPVIANFLSSRIIDTWPTLPRLQSFISAEKSKKHGFFISLLHARNDQDISYHESETLFEPLQTLMLGSAETAADVAAEETRRSIHGGERVKRGAFAYKKVEDAKGERCVELEVTRYGGHNEVVGWAQVALAVRRAFERRARRMRPGLDVE</sequence>
<evidence type="ECO:0000256" key="1">
    <source>
        <dbReference type="SAM" id="Phobius"/>
    </source>
</evidence>
<dbReference type="PANTHER" id="PTHR12277:SF81">
    <property type="entry name" value="PROTEIN ABHD13"/>
    <property type="match status" value="1"/>
</dbReference>
<dbReference type="AlphaFoldDB" id="A0A8H6DWP9"/>
<dbReference type="PANTHER" id="PTHR12277">
    <property type="entry name" value="ALPHA/BETA HYDROLASE DOMAIN-CONTAINING PROTEIN"/>
    <property type="match status" value="1"/>
</dbReference>
<keyword evidence="1" id="KW-1133">Transmembrane helix</keyword>
<accession>A0A8H6DWP9</accession>
<evidence type="ECO:0000313" key="3">
    <source>
        <dbReference type="Proteomes" id="UP000624244"/>
    </source>
</evidence>
<evidence type="ECO:0000313" key="2">
    <source>
        <dbReference type="EMBL" id="KAF5850742.1"/>
    </source>
</evidence>
<dbReference type="EMBL" id="WNKQ01000006">
    <property type="protein sequence ID" value="KAF5850742.1"/>
    <property type="molecule type" value="Genomic_DNA"/>
</dbReference>
<comment type="caution">
    <text evidence="2">The sequence shown here is derived from an EMBL/GenBank/DDBJ whole genome shotgun (WGS) entry which is preliminary data.</text>
</comment>
<dbReference type="SUPFAM" id="SSF53474">
    <property type="entry name" value="alpha/beta-Hydrolases"/>
    <property type="match status" value="1"/>
</dbReference>
<keyword evidence="1" id="KW-0472">Membrane</keyword>
<name>A0A8H6DWP9_COCSA</name>
<protein>
    <recommendedName>
        <fullName evidence="4">AB hydrolase-1 domain-containing protein</fullName>
    </recommendedName>
</protein>
<evidence type="ECO:0008006" key="4">
    <source>
        <dbReference type="Google" id="ProtNLM"/>
    </source>
</evidence>
<dbReference type="InterPro" id="IPR029058">
    <property type="entry name" value="AB_hydrolase_fold"/>
</dbReference>
<dbReference type="Gene3D" id="3.40.50.1820">
    <property type="entry name" value="alpha/beta hydrolase"/>
    <property type="match status" value="1"/>
</dbReference>
<gene>
    <name evidence="2" type="ORF">GGP41_010395</name>
</gene>
<dbReference type="Proteomes" id="UP000624244">
    <property type="component" value="Unassembled WGS sequence"/>
</dbReference>
<reference evidence="2" key="1">
    <citation type="submission" date="2019-11" db="EMBL/GenBank/DDBJ databases">
        <title>Bipolaris sorokiniana Genome sequencing.</title>
        <authorList>
            <person name="Wang H."/>
        </authorList>
    </citation>
    <scope>NUCLEOTIDE SEQUENCE</scope>
</reference>
<keyword evidence="1" id="KW-0812">Transmembrane</keyword>
<feature type="transmembrane region" description="Helical" evidence="1">
    <location>
        <begin position="12"/>
        <end position="30"/>
    </location>
</feature>